<evidence type="ECO:0000313" key="6">
    <source>
        <dbReference type="Proteomes" id="UP001499989"/>
    </source>
</evidence>
<keyword evidence="6" id="KW-1185">Reference proteome</keyword>
<reference evidence="5 6" key="1">
    <citation type="journal article" date="2019" name="Int. J. Syst. Evol. Microbiol.">
        <title>The Global Catalogue of Microorganisms (GCM) 10K type strain sequencing project: providing services to taxonomists for standard genome sequencing and annotation.</title>
        <authorList>
            <consortium name="The Broad Institute Genomics Platform"/>
            <consortium name="The Broad Institute Genome Sequencing Center for Infectious Disease"/>
            <person name="Wu L."/>
            <person name="Ma J."/>
        </authorList>
    </citation>
    <scope>NUCLEOTIDE SEQUENCE [LARGE SCALE GENOMIC DNA]</scope>
    <source>
        <strain evidence="5 6">JCM 4531</strain>
    </source>
</reference>
<dbReference type="EMBL" id="BAAASK010000027">
    <property type="protein sequence ID" value="GAA2698378.1"/>
    <property type="molecule type" value="Genomic_DNA"/>
</dbReference>
<evidence type="ECO:0000256" key="3">
    <source>
        <dbReference type="SAM" id="MobiDB-lite"/>
    </source>
</evidence>
<feature type="domain" description="DDE Tnp4" evidence="4">
    <location>
        <begin position="51"/>
        <end position="181"/>
    </location>
</feature>
<organism evidence="5 6">
    <name type="scientific">Streptomyces violaceolatus</name>
    <dbReference type="NCBI Taxonomy" id="67378"/>
    <lineage>
        <taxon>Bacteria</taxon>
        <taxon>Bacillati</taxon>
        <taxon>Actinomycetota</taxon>
        <taxon>Actinomycetes</taxon>
        <taxon>Kitasatosporales</taxon>
        <taxon>Streptomycetaceae</taxon>
        <taxon>Streptomyces</taxon>
        <taxon>Streptomyces violaceoruber group</taxon>
    </lineage>
</organism>
<feature type="compositionally biased region" description="Low complexity" evidence="3">
    <location>
        <begin position="186"/>
        <end position="200"/>
    </location>
</feature>
<dbReference type="InterPro" id="IPR027806">
    <property type="entry name" value="HARBI1_dom"/>
</dbReference>
<comment type="caution">
    <text evidence="5">The sequence shown here is derived from an EMBL/GenBank/DDBJ whole genome shotgun (WGS) entry which is preliminary data.</text>
</comment>
<name>A0ABN3TEJ1_9ACTN</name>
<sequence>MHCLARDAGISQATGYRYLHEGISVLAATAPDLREVLDLCRAQEMTHVEPDGILIACNRLAGVRENGNDPWFSQKYKSFGGNIRFLAAPDGTPLWGSDVEPGSTPDITATRTHVLPALYPAAANGLPTLADKGYIGAGIGMHVPVRHPKGHSETASDRGTRATNALIRHMRARGERTAADSRNAGEPSSTSPSAPTESAT</sequence>
<proteinExistence type="predicted"/>
<feature type="region of interest" description="Disordered" evidence="3">
    <location>
        <begin position="171"/>
        <end position="200"/>
    </location>
</feature>
<comment type="cofactor">
    <cofactor evidence="1">
        <name>a divalent metal cation</name>
        <dbReference type="ChEBI" id="CHEBI:60240"/>
    </cofactor>
</comment>
<protein>
    <recommendedName>
        <fullName evidence="4">DDE Tnp4 domain-containing protein</fullName>
    </recommendedName>
</protein>
<accession>A0ABN3TEJ1</accession>
<gene>
    <name evidence="5" type="ORF">GCM10010310_63890</name>
</gene>
<keyword evidence="2" id="KW-0479">Metal-binding</keyword>
<evidence type="ECO:0000313" key="5">
    <source>
        <dbReference type="EMBL" id="GAA2698378.1"/>
    </source>
</evidence>
<evidence type="ECO:0000259" key="4">
    <source>
        <dbReference type="Pfam" id="PF13359"/>
    </source>
</evidence>
<evidence type="ECO:0000256" key="1">
    <source>
        <dbReference type="ARBA" id="ARBA00001968"/>
    </source>
</evidence>
<evidence type="ECO:0000256" key="2">
    <source>
        <dbReference type="ARBA" id="ARBA00022723"/>
    </source>
</evidence>
<dbReference type="Pfam" id="PF13359">
    <property type="entry name" value="DDE_Tnp_4"/>
    <property type="match status" value="1"/>
</dbReference>
<dbReference type="Proteomes" id="UP001499989">
    <property type="component" value="Unassembled WGS sequence"/>
</dbReference>